<gene>
    <name evidence="2" type="ORF">NM203_14655</name>
</gene>
<protein>
    <recommendedName>
        <fullName evidence="4">Intersectin-EH binding protein Ibp1</fullName>
    </recommendedName>
</protein>
<evidence type="ECO:0000313" key="3">
    <source>
        <dbReference type="Proteomes" id="UP001651690"/>
    </source>
</evidence>
<proteinExistence type="predicted"/>
<accession>A0ABT1M3Q0</accession>
<keyword evidence="1" id="KW-0732">Signal</keyword>
<feature type="signal peptide" evidence="1">
    <location>
        <begin position="1"/>
        <end position="33"/>
    </location>
</feature>
<dbReference type="EMBL" id="JANDBD010000005">
    <property type="protein sequence ID" value="MCP9273427.1"/>
    <property type="molecule type" value="Genomic_DNA"/>
</dbReference>
<evidence type="ECO:0008006" key="4">
    <source>
        <dbReference type="Google" id="ProtNLM"/>
    </source>
</evidence>
<name>A0ABT1M3Q0_9MYCO</name>
<sequence length="95" mass="9534">MRRRTLTRLGAATVMAAGALTTAALVSPGPANACSQYIQPYNPYIQTCGIPNNPPVVRGASPGAGAIIACRDIPGCLSAVVNGGPGGIQPGYGWP</sequence>
<evidence type="ECO:0000256" key="1">
    <source>
        <dbReference type="SAM" id="SignalP"/>
    </source>
</evidence>
<reference evidence="2 3" key="1">
    <citation type="submission" date="2022-06" db="EMBL/GenBank/DDBJ databases">
        <title>Mycolicibacterium sp. CAU 1645 isolated from seawater.</title>
        <authorList>
            <person name="Kim W."/>
        </authorList>
    </citation>
    <scope>NUCLEOTIDE SEQUENCE [LARGE SCALE GENOMIC DNA]</scope>
    <source>
        <strain evidence="2 3">CAU 1645</strain>
    </source>
</reference>
<evidence type="ECO:0000313" key="2">
    <source>
        <dbReference type="EMBL" id="MCP9273427.1"/>
    </source>
</evidence>
<dbReference type="RefSeq" id="WP_255060719.1">
    <property type="nucleotide sequence ID" value="NZ_JANDBD010000005.1"/>
</dbReference>
<organism evidence="2 3">
    <name type="scientific">Mycolicibacterium arenosum</name>
    <dbReference type="NCBI Taxonomy" id="2952157"/>
    <lineage>
        <taxon>Bacteria</taxon>
        <taxon>Bacillati</taxon>
        <taxon>Actinomycetota</taxon>
        <taxon>Actinomycetes</taxon>
        <taxon>Mycobacteriales</taxon>
        <taxon>Mycobacteriaceae</taxon>
        <taxon>Mycolicibacterium</taxon>
    </lineage>
</organism>
<keyword evidence="3" id="KW-1185">Reference proteome</keyword>
<comment type="caution">
    <text evidence="2">The sequence shown here is derived from an EMBL/GenBank/DDBJ whole genome shotgun (WGS) entry which is preliminary data.</text>
</comment>
<feature type="chain" id="PRO_5045208558" description="Intersectin-EH binding protein Ibp1" evidence="1">
    <location>
        <begin position="34"/>
        <end position="95"/>
    </location>
</feature>
<dbReference type="Proteomes" id="UP001651690">
    <property type="component" value="Unassembled WGS sequence"/>
</dbReference>